<dbReference type="SMART" id="SM00028">
    <property type="entry name" value="TPR"/>
    <property type="match status" value="5"/>
</dbReference>
<dbReference type="InterPro" id="IPR001623">
    <property type="entry name" value="DnaJ_domain"/>
</dbReference>
<dbReference type="SUPFAM" id="SSF46565">
    <property type="entry name" value="Chaperone J-domain"/>
    <property type="match status" value="1"/>
</dbReference>
<dbReference type="AlphaFoldDB" id="A0A0A0IGV4"/>
<dbReference type="InterPro" id="IPR019734">
    <property type="entry name" value="TPR_rpt"/>
</dbReference>
<dbReference type="Pfam" id="PF13181">
    <property type="entry name" value="TPR_8"/>
    <property type="match status" value="1"/>
</dbReference>
<dbReference type="CDD" id="cd06257">
    <property type="entry name" value="DnaJ"/>
    <property type="match status" value="1"/>
</dbReference>
<dbReference type="PRINTS" id="PR00625">
    <property type="entry name" value="JDOMAIN"/>
</dbReference>
<dbReference type="SUPFAM" id="SSF48452">
    <property type="entry name" value="TPR-like"/>
    <property type="match status" value="1"/>
</dbReference>
<keyword evidence="5" id="KW-0812">Transmembrane</keyword>
<dbReference type="InterPro" id="IPR018253">
    <property type="entry name" value="DnaJ_domain_CS"/>
</dbReference>
<keyword evidence="5" id="KW-1133">Transmembrane helix</keyword>
<feature type="transmembrane region" description="Helical" evidence="5">
    <location>
        <begin position="437"/>
        <end position="457"/>
    </location>
</feature>
<evidence type="ECO:0000313" key="8">
    <source>
        <dbReference type="Proteomes" id="UP000030014"/>
    </source>
</evidence>
<evidence type="ECO:0000256" key="1">
    <source>
        <dbReference type="ARBA" id="ARBA00022705"/>
    </source>
</evidence>
<feature type="repeat" description="TPR" evidence="4">
    <location>
        <begin position="71"/>
        <end position="104"/>
    </location>
</feature>
<dbReference type="Gene3D" id="1.25.40.10">
    <property type="entry name" value="Tetratricopeptide repeat domain"/>
    <property type="match status" value="1"/>
</dbReference>
<keyword evidence="1" id="KW-0235">DNA replication</keyword>
<dbReference type="InterPro" id="IPR036869">
    <property type="entry name" value="J_dom_sf"/>
</dbReference>
<dbReference type="PROSITE" id="PS00636">
    <property type="entry name" value="DNAJ_1"/>
    <property type="match status" value="1"/>
</dbReference>
<dbReference type="EMBL" id="JDRY01000017">
    <property type="protein sequence ID" value="KGN00695.1"/>
    <property type="molecule type" value="Genomic_DNA"/>
</dbReference>
<dbReference type="PROSITE" id="PS50076">
    <property type="entry name" value="DNAJ_2"/>
    <property type="match status" value="1"/>
</dbReference>
<organism evidence="7 8">
    <name type="scientific">Clostridium botulinum C/D str. DC5</name>
    <dbReference type="NCBI Taxonomy" id="1443128"/>
    <lineage>
        <taxon>Bacteria</taxon>
        <taxon>Bacillati</taxon>
        <taxon>Bacillota</taxon>
        <taxon>Clostridia</taxon>
        <taxon>Eubacteriales</taxon>
        <taxon>Clostridiaceae</taxon>
        <taxon>Clostridium</taxon>
    </lineage>
</organism>
<dbReference type="PANTHER" id="PTHR45188:SF2">
    <property type="entry name" value="DNAJ HOMOLOG SUBFAMILY C MEMBER 7"/>
    <property type="match status" value="1"/>
</dbReference>
<keyword evidence="3 4" id="KW-0802">TPR repeat</keyword>
<sequence length="461" mass="55717">MKNMDNLYDILQIDDKTRDIEIKKAYIKMLRKYPPEKCSEEFKKIREAYEILIDPVLKAEYNAFINHKDNINEYRKKGNNALDKKQYRRAILYYKKILLIEPKLTFAKNKLGLVFFYDKQYEEAIIQFRELIQLNPHNSIFYNNLAYVYKEQRKYDLAEELLLKSYNIDSTNEKTVLALVDIYIVLGNYEKGMKFINKCIEENESDTFKEIMYYLKLIRIYVNINNINMVVEIFNKVKNIILDEEKVKEYVVWKLQKIAEELLKDSNYELGYNICEKLLQIDSKNEKILNLYNKFNEILKVQDLLKELSRDERVMECLKKPIIYYLHWNVNNEKEFNKKKKKNIEEIRDSIENNFINVLKSINILKTKYEILYKYKEELYKDAYNMANENKLNNITELKDSKEVCACNEERDWPILYSTNVKAEKRRYKLKKRFRKILLGCVVISLVLVITILKFCLFKRR</sequence>
<dbReference type="Proteomes" id="UP000030014">
    <property type="component" value="Unassembled WGS sequence"/>
</dbReference>
<dbReference type="Pfam" id="PF00226">
    <property type="entry name" value="DnaJ"/>
    <property type="match status" value="1"/>
</dbReference>
<evidence type="ECO:0000259" key="6">
    <source>
        <dbReference type="PROSITE" id="PS50076"/>
    </source>
</evidence>
<keyword evidence="2" id="KW-0677">Repeat</keyword>
<accession>A0A0A0IGV4</accession>
<dbReference type="Gene3D" id="1.10.287.110">
    <property type="entry name" value="DnaJ domain"/>
    <property type="match status" value="1"/>
</dbReference>
<dbReference type="Pfam" id="PF13414">
    <property type="entry name" value="TPR_11"/>
    <property type="match status" value="1"/>
</dbReference>
<gene>
    <name evidence="7" type="ORF">Z955_02860</name>
</gene>
<dbReference type="GO" id="GO:0006260">
    <property type="term" value="P:DNA replication"/>
    <property type="evidence" value="ECO:0007669"/>
    <property type="project" value="UniProtKB-KW"/>
</dbReference>
<dbReference type="SMART" id="SM00271">
    <property type="entry name" value="DnaJ"/>
    <property type="match status" value="1"/>
</dbReference>
<evidence type="ECO:0000313" key="7">
    <source>
        <dbReference type="EMBL" id="KGN00695.1"/>
    </source>
</evidence>
<comment type="caution">
    <text evidence="7">The sequence shown here is derived from an EMBL/GenBank/DDBJ whole genome shotgun (WGS) entry which is preliminary data.</text>
</comment>
<dbReference type="InterPro" id="IPR011990">
    <property type="entry name" value="TPR-like_helical_dom_sf"/>
</dbReference>
<proteinExistence type="predicted"/>
<protein>
    <recommendedName>
        <fullName evidence="6">J domain-containing protein</fullName>
    </recommendedName>
</protein>
<evidence type="ECO:0000256" key="2">
    <source>
        <dbReference type="ARBA" id="ARBA00022737"/>
    </source>
</evidence>
<dbReference type="PANTHER" id="PTHR45188">
    <property type="entry name" value="DNAJ PROTEIN P58IPK HOMOLOG"/>
    <property type="match status" value="1"/>
</dbReference>
<keyword evidence="5" id="KW-0472">Membrane</keyword>
<name>A0A0A0IGV4_CLOBO</name>
<dbReference type="PROSITE" id="PS50005">
    <property type="entry name" value="TPR"/>
    <property type="match status" value="2"/>
</dbReference>
<evidence type="ECO:0000256" key="4">
    <source>
        <dbReference type="PROSITE-ProRule" id="PRU00339"/>
    </source>
</evidence>
<feature type="repeat" description="TPR" evidence="4">
    <location>
        <begin position="105"/>
        <end position="138"/>
    </location>
</feature>
<evidence type="ECO:0000256" key="5">
    <source>
        <dbReference type="SAM" id="Phobius"/>
    </source>
</evidence>
<reference evidence="7 8" key="1">
    <citation type="submission" date="2014-01" db="EMBL/GenBank/DDBJ databases">
        <title>Plasmidome dynamics in the species complex Clostridium novyi sensu lato converts strains of independent lineages into distinctly different pathogens.</title>
        <authorList>
            <person name="Skarin H."/>
            <person name="Segerman B."/>
        </authorList>
    </citation>
    <scope>NUCLEOTIDE SEQUENCE [LARGE SCALE GENOMIC DNA]</scope>
    <source>
        <strain evidence="7 8">DC5</strain>
    </source>
</reference>
<evidence type="ECO:0000256" key="3">
    <source>
        <dbReference type="ARBA" id="ARBA00022803"/>
    </source>
</evidence>
<feature type="domain" description="J" evidence="6">
    <location>
        <begin position="6"/>
        <end position="65"/>
    </location>
</feature>